<dbReference type="STRING" id="930992.A0A0D0BDP5"/>
<feature type="compositionally biased region" description="Polar residues" evidence="1">
    <location>
        <begin position="201"/>
        <end position="218"/>
    </location>
</feature>
<feature type="region of interest" description="Disordered" evidence="1">
    <location>
        <begin position="1"/>
        <end position="25"/>
    </location>
</feature>
<dbReference type="EMBL" id="KN835268">
    <property type="protein sequence ID" value="KIK41443.1"/>
    <property type="molecule type" value="Genomic_DNA"/>
</dbReference>
<feature type="non-terminal residue" evidence="2">
    <location>
        <position position="545"/>
    </location>
</feature>
<gene>
    <name evidence="2" type="ORF">CY34DRAFT_85364</name>
</gene>
<reference evidence="3" key="2">
    <citation type="submission" date="2015-01" db="EMBL/GenBank/DDBJ databases">
        <title>Evolutionary Origins and Diversification of the Mycorrhizal Mutualists.</title>
        <authorList>
            <consortium name="DOE Joint Genome Institute"/>
            <consortium name="Mycorrhizal Genomics Consortium"/>
            <person name="Kohler A."/>
            <person name="Kuo A."/>
            <person name="Nagy L.G."/>
            <person name="Floudas D."/>
            <person name="Copeland A."/>
            <person name="Barry K.W."/>
            <person name="Cichocki N."/>
            <person name="Veneault-Fourrey C."/>
            <person name="LaButti K."/>
            <person name="Lindquist E.A."/>
            <person name="Lipzen A."/>
            <person name="Lundell T."/>
            <person name="Morin E."/>
            <person name="Murat C."/>
            <person name="Riley R."/>
            <person name="Ohm R."/>
            <person name="Sun H."/>
            <person name="Tunlid A."/>
            <person name="Henrissat B."/>
            <person name="Grigoriev I.V."/>
            <person name="Hibbett D.S."/>
            <person name="Martin F."/>
        </authorList>
    </citation>
    <scope>NUCLEOTIDE SEQUENCE [LARGE SCALE GENOMIC DNA]</scope>
    <source>
        <strain evidence="3">UH-Slu-Lm8-n1</strain>
    </source>
</reference>
<evidence type="ECO:0000256" key="1">
    <source>
        <dbReference type="SAM" id="MobiDB-lite"/>
    </source>
</evidence>
<proteinExistence type="predicted"/>
<protein>
    <submittedName>
        <fullName evidence="2">Uncharacterized protein</fullName>
    </submittedName>
</protein>
<dbReference type="OrthoDB" id="2369050at2759"/>
<name>A0A0D0BDP5_9AGAM</name>
<dbReference type="InParanoid" id="A0A0D0BDP5"/>
<dbReference type="InterPro" id="IPR021109">
    <property type="entry name" value="Peptidase_aspartic_dom_sf"/>
</dbReference>
<keyword evidence="3" id="KW-1185">Reference proteome</keyword>
<dbReference type="Gene3D" id="2.40.70.10">
    <property type="entry name" value="Acid Proteases"/>
    <property type="match status" value="1"/>
</dbReference>
<evidence type="ECO:0000313" key="2">
    <source>
        <dbReference type="EMBL" id="KIK41443.1"/>
    </source>
</evidence>
<dbReference type="Proteomes" id="UP000054485">
    <property type="component" value="Unassembled WGS sequence"/>
</dbReference>
<dbReference type="HOGENOM" id="CLU_018255_1_0_1"/>
<sequence>MSTTKIARVDQPAPTKPPFLTPGDLTPEAIRKWEMGCRQYFKHKEVPADEQVGKVAWGMQEPSIQDWYLNDQDRMDLLTFPEYMAEFCAYWLPSDWDDVTRQKLLSSCQGDKPFSEWAVEVQSLNSLLRGTPSQLTELSIRHHLEAHMLPDLRTEYRAEKVKEIENFRPWLEAIRVLDEKRIRLDKRFRENGKSSGDKKLTSSSQYNSKAGKSATGKTGTFVRVPPLTDEERTLLRENDGCFKCREPFAKHTTSTCDNGFPDGATYKPVTTATIAAKKHKKTAKTIAALEVANTVAVVMPSAALGNGTDSDECVAPLTTSLFHWDCRIDGPDSSSVVTALIDDGSAAVLINEELVIKLGLRRRKLPTPMPFNVALSGNEQETFLLSDYVKLACTSIDSRFVSRSVRAIVASNLCTPLLLGGPFLQHNKIVIDHDLRTCKVKEQNYDLLNPHPTYKTMVDDSCDPVNGIDLIAAVRQRITILASDEELKRRDSAIKVEYADRFPADIPHNDSLPSDVLFRIRLKDANKTIQQRGYDCPRKYRDAWK</sequence>
<organism evidence="2 3">
    <name type="scientific">Suillus luteus UH-Slu-Lm8-n1</name>
    <dbReference type="NCBI Taxonomy" id="930992"/>
    <lineage>
        <taxon>Eukaryota</taxon>
        <taxon>Fungi</taxon>
        <taxon>Dikarya</taxon>
        <taxon>Basidiomycota</taxon>
        <taxon>Agaricomycotina</taxon>
        <taxon>Agaricomycetes</taxon>
        <taxon>Agaricomycetidae</taxon>
        <taxon>Boletales</taxon>
        <taxon>Suillineae</taxon>
        <taxon>Suillaceae</taxon>
        <taxon>Suillus</taxon>
    </lineage>
</organism>
<evidence type="ECO:0000313" key="3">
    <source>
        <dbReference type="Proteomes" id="UP000054485"/>
    </source>
</evidence>
<dbReference type="AlphaFoldDB" id="A0A0D0BDP5"/>
<feature type="compositionally biased region" description="Basic and acidic residues" evidence="1">
    <location>
        <begin position="191"/>
        <end position="200"/>
    </location>
</feature>
<accession>A0A0D0BDP5</accession>
<dbReference type="CDD" id="cd00303">
    <property type="entry name" value="retropepsin_like"/>
    <property type="match status" value="1"/>
</dbReference>
<reference evidence="2 3" key="1">
    <citation type="submission" date="2014-04" db="EMBL/GenBank/DDBJ databases">
        <authorList>
            <consortium name="DOE Joint Genome Institute"/>
            <person name="Kuo A."/>
            <person name="Ruytinx J."/>
            <person name="Rineau F."/>
            <person name="Colpaert J."/>
            <person name="Kohler A."/>
            <person name="Nagy L.G."/>
            <person name="Floudas D."/>
            <person name="Copeland A."/>
            <person name="Barry K.W."/>
            <person name="Cichocki N."/>
            <person name="Veneault-Fourrey C."/>
            <person name="LaButti K."/>
            <person name="Lindquist E.A."/>
            <person name="Lipzen A."/>
            <person name="Lundell T."/>
            <person name="Morin E."/>
            <person name="Murat C."/>
            <person name="Sun H."/>
            <person name="Tunlid A."/>
            <person name="Henrissat B."/>
            <person name="Grigoriev I.V."/>
            <person name="Hibbett D.S."/>
            <person name="Martin F."/>
            <person name="Nordberg H.P."/>
            <person name="Cantor M.N."/>
            <person name="Hua S.X."/>
        </authorList>
    </citation>
    <scope>NUCLEOTIDE SEQUENCE [LARGE SCALE GENOMIC DNA]</scope>
    <source>
        <strain evidence="2 3">UH-Slu-Lm8-n1</strain>
    </source>
</reference>
<feature type="region of interest" description="Disordered" evidence="1">
    <location>
        <begin position="191"/>
        <end position="222"/>
    </location>
</feature>